<dbReference type="InterPro" id="IPR000702">
    <property type="entry name" value="Ribosomal_uL6-like"/>
</dbReference>
<sequence length="185" mass="19776">MSKIGKIPIQIPESVEVVIDEGGVVVKGSKGSLVRKFPRAVQVTKDDGKLVVSVKKKDKTIRALHGTVRSIVANMVKGVSEGWTKQMELVGTGYRAAVEGNDLVLTVGFIRPVKITAPSDTTFKVEKSTITISGIDKEVVGEVAAKIRAVRPPEPYQGKGIRYKDEIIKKKPGKAAKAGEGVQGS</sequence>
<evidence type="ECO:0000256" key="5">
    <source>
        <dbReference type="HAMAP-Rule" id="MF_01365"/>
    </source>
</evidence>
<keyword evidence="3 5" id="KW-0689">Ribosomal protein</keyword>
<proteinExistence type="inferred from homology"/>
<dbReference type="InterPro" id="IPR019906">
    <property type="entry name" value="Ribosomal_uL6_bac-type"/>
</dbReference>
<organism evidence="9 10">
    <name type="scientific">Candidatus Woesebacteria bacterium GWB1_43_5</name>
    <dbReference type="NCBI Taxonomy" id="1802474"/>
    <lineage>
        <taxon>Bacteria</taxon>
        <taxon>Candidatus Woeseibacteriota</taxon>
    </lineage>
</organism>
<comment type="subunit">
    <text evidence="5">Part of the 50S ribosomal subunit.</text>
</comment>
<name>A0A1F7WTH3_9BACT</name>
<reference evidence="9 10" key="1">
    <citation type="journal article" date="2016" name="Nat. Commun.">
        <title>Thousands of microbial genomes shed light on interconnected biogeochemical processes in an aquifer system.</title>
        <authorList>
            <person name="Anantharaman K."/>
            <person name="Brown C.T."/>
            <person name="Hug L.A."/>
            <person name="Sharon I."/>
            <person name="Castelle C.J."/>
            <person name="Probst A.J."/>
            <person name="Thomas B.C."/>
            <person name="Singh A."/>
            <person name="Wilkins M.J."/>
            <person name="Karaoz U."/>
            <person name="Brodie E.L."/>
            <person name="Williams K.H."/>
            <person name="Hubbard S.S."/>
            <person name="Banfield J.F."/>
        </authorList>
    </citation>
    <scope>NUCLEOTIDE SEQUENCE [LARGE SCALE GENOMIC DNA]</scope>
</reference>
<evidence type="ECO:0000313" key="10">
    <source>
        <dbReference type="Proteomes" id="UP000178812"/>
    </source>
</evidence>
<evidence type="ECO:0000259" key="8">
    <source>
        <dbReference type="Pfam" id="PF00347"/>
    </source>
</evidence>
<comment type="caution">
    <text evidence="9">The sequence shown here is derived from an EMBL/GenBank/DDBJ whole genome shotgun (WGS) entry which is preliminary data.</text>
</comment>
<dbReference type="AlphaFoldDB" id="A0A1F7WTH3"/>
<dbReference type="PANTHER" id="PTHR11655:SF14">
    <property type="entry name" value="LARGE RIBOSOMAL SUBUNIT PROTEIN UL6M"/>
    <property type="match status" value="1"/>
</dbReference>
<dbReference type="NCBIfam" id="TIGR03654">
    <property type="entry name" value="L6_bact"/>
    <property type="match status" value="1"/>
</dbReference>
<dbReference type="PIRSF" id="PIRSF002162">
    <property type="entry name" value="Ribosomal_L6"/>
    <property type="match status" value="1"/>
</dbReference>
<dbReference type="FunFam" id="3.90.930.12:FF:000002">
    <property type="entry name" value="50S ribosomal protein L6"/>
    <property type="match status" value="1"/>
</dbReference>
<evidence type="ECO:0000256" key="6">
    <source>
        <dbReference type="RuleBase" id="RU003869"/>
    </source>
</evidence>
<dbReference type="GO" id="GO:0022625">
    <property type="term" value="C:cytosolic large ribosomal subunit"/>
    <property type="evidence" value="ECO:0007669"/>
    <property type="project" value="UniProtKB-UniRule"/>
</dbReference>
<accession>A0A1F7WTH3</accession>
<evidence type="ECO:0000256" key="3">
    <source>
        <dbReference type="ARBA" id="ARBA00022980"/>
    </source>
</evidence>
<dbReference type="InterPro" id="IPR020040">
    <property type="entry name" value="Ribosomal_uL6_a/b-dom"/>
</dbReference>
<dbReference type="Gene3D" id="3.90.930.12">
    <property type="entry name" value="Ribosomal protein L6, alpha-beta domain"/>
    <property type="match status" value="2"/>
</dbReference>
<comment type="similarity">
    <text evidence="5 6">Belongs to the universal ribosomal protein uL6 family.</text>
</comment>
<dbReference type="EMBL" id="MGFM01000005">
    <property type="protein sequence ID" value="OGM06060.1"/>
    <property type="molecule type" value="Genomic_DNA"/>
</dbReference>
<evidence type="ECO:0000313" key="9">
    <source>
        <dbReference type="EMBL" id="OGM06060.1"/>
    </source>
</evidence>
<dbReference type="SUPFAM" id="SSF56053">
    <property type="entry name" value="Ribosomal protein L6"/>
    <property type="match status" value="2"/>
</dbReference>
<dbReference type="GO" id="GO:0003735">
    <property type="term" value="F:structural constituent of ribosome"/>
    <property type="evidence" value="ECO:0007669"/>
    <property type="project" value="UniProtKB-UniRule"/>
</dbReference>
<keyword evidence="2 5" id="KW-0694">RNA-binding</keyword>
<gene>
    <name evidence="5" type="primary">rplF</name>
    <name evidence="9" type="ORF">A2125_01800</name>
</gene>
<evidence type="ECO:0000256" key="7">
    <source>
        <dbReference type="RuleBase" id="RU003870"/>
    </source>
</evidence>
<keyword evidence="1 5" id="KW-0699">rRNA-binding</keyword>
<evidence type="ECO:0000256" key="1">
    <source>
        <dbReference type="ARBA" id="ARBA00022730"/>
    </source>
</evidence>
<feature type="domain" description="Large ribosomal subunit protein uL6 alpha-beta" evidence="8">
    <location>
        <begin position="90"/>
        <end position="163"/>
    </location>
</feature>
<dbReference type="GO" id="GO:0019843">
    <property type="term" value="F:rRNA binding"/>
    <property type="evidence" value="ECO:0007669"/>
    <property type="project" value="UniProtKB-UniRule"/>
</dbReference>
<comment type="function">
    <text evidence="5 7">This protein binds to the 23S rRNA, and is important in its secondary structure. It is located near the subunit interface in the base of the L7/L12 stalk, and near the tRNA binding site of the peptidyltransferase center.</text>
</comment>
<dbReference type="PRINTS" id="PR00059">
    <property type="entry name" value="RIBOSOMALL6"/>
</dbReference>
<feature type="domain" description="Large ribosomal subunit protein uL6 alpha-beta" evidence="8">
    <location>
        <begin position="11"/>
        <end position="82"/>
    </location>
</feature>
<dbReference type="PANTHER" id="PTHR11655">
    <property type="entry name" value="60S/50S RIBOSOMAL PROTEIN L6/L9"/>
    <property type="match status" value="1"/>
</dbReference>
<dbReference type="InterPro" id="IPR036789">
    <property type="entry name" value="Ribosomal_uL6-like_a/b-dom_sf"/>
</dbReference>
<keyword evidence="4 5" id="KW-0687">Ribonucleoprotein</keyword>
<evidence type="ECO:0000256" key="4">
    <source>
        <dbReference type="ARBA" id="ARBA00023274"/>
    </source>
</evidence>
<protein>
    <recommendedName>
        <fullName evidence="5">Large ribosomal subunit protein uL6</fullName>
    </recommendedName>
</protein>
<dbReference type="HAMAP" id="MF_01365_B">
    <property type="entry name" value="Ribosomal_uL6_B"/>
    <property type="match status" value="1"/>
</dbReference>
<dbReference type="GO" id="GO:0002181">
    <property type="term" value="P:cytoplasmic translation"/>
    <property type="evidence" value="ECO:0007669"/>
    <property type="project" value="TreeGrafter"/>
</dbReference>
<evidence type="ECO:0000256" key="2">
    <source>
        <dbReference type="ARBA" id="ARBA00022884"/>
    </source>
</evidence>
<dbReference type="Proteomes" id="UP000178812">
    <property type="component" value="Unassembled WGS sequence"/>
</dbReference>
<dbReference type="Pfam" id="PF00347">
    <property type="entry name" value="Ribosomal_L6"/>
    <property type="match status" value="2"/>
</dbReference>